<dbReference type="PANTHER" id="PTHR37723">
    <property type="entry name" value="PROTEIN FAR-RED ELONGATED HYPOCOTYL 1"/>
    <property type="match status" value="1"/>
</dbReference>
<dbReference type="EMBL" id="JAUHHV010000001">
    <property type="protein sequence ID" value="KAK1437117.1"/>
    <property type="molecule type" value="Genomic_DNA"/>
</dbReference>
<reference evidence="2" key="1">
    <citation type="journal article" date="2023" name="bioRxiv">
        <title>Improved chromosome-level genome assembly for marigold (Tagetes erecta).</title>
        <authorList>
            <person name="Jiang F."/>
            <person name="Yuan L."/>
            <person name="Wang S."/>
            <person name="Wang H."/>
            <person name="Xu D."/>
            <person name="Wang A."/>
            <person name="Fan W."/>
        </authorList>
    </citation>
    <scope>NUCLEOTIDE SEQUENCE</scope>
    <source>
        <strain evidence="2">WSJ</strain>
        <tissue evidence="2">Leaf</tissue>
    </source>
</reference>
<accession>A0AAD8P9F7</accession>
<keyword evidence="3" id="KW-1185">Reference proteome</keyword>
<comment type="caution">
    <text evidence="2">The sequence shown here is derived from an EMBL/GenBank/DDBJ whole genome shotgun (WGS) entry which is preliminary data.</text>
</comment>
<dbReference type="PANTHER" id="PTHR37723:SF1">
    <property type="entry name" value="PROTEIN FAR-RED-ELONGATED HYPOCOTYL 1-LIKE"/>
    <property type="match status" value="1"/>
</dbReference>
<dbReference type="GO" id="GO:0005737">
    <property type="term" value="C:cytoplasm"/>
    <property type="evidence" value="ECO:0007669"/>
    <property type="project" value="TreeGrafter"/>
</dbReference>
<dbReference type="GO" id="GO:0061608">
    <property type="term" value="F:nuclear import signal receptor activity"/>
    <property type="evidence" value="ECO:0007669"/>
    <property type="project" value="TreeGrafter"/>
</dbReference>
<protein>
    <submittedName>
        <fullName evidence="2">Uncharacterized protein</fullName>
    </submittedName>
</protein>
<evidence type="ECO:0000313" key="2">
    <source>
        <dbReference type="EMBL" id="KAK1437117.1"/>
    </source>
</evidence>
<dbReference type="GO" id="GO:0016607">
    <property type="term" value="C:nuclear speck"/>
    <property type="evidence" value="ECO:0007669"/>
    <property type="project" value="TreeGrafter"/>
</dbReference>
<dbReference type="GO" id="GO:0009639">
    <property type="term" value="P:response to red or far red light"/>
    <property type="evidence" value="ECO:0007669"/>
    <property type="project" value="InterPro"/>
</dbReference>
<proteinExistence type="predicted"/>
<dbReference type="GO" id="GO:0051457">
    <property type="term" value="P:maintenance of protein location in nucleus"/>
    <property type="evidence" value="ECO:0007669"/>
    <property type="project" value="TreeGrafter"/>
</dbReference>
<evidence type="ECO:0000256" key="1">
    <source>
        <dbReference type="SAM" id="MobiDB-lite"/>
    </source>
</evidence>
<dbReference type="InterPro" id="IPR037766">
    <property type="entry name" value="FHY1"/>
</dbReference>
<feature type="region of interest" description="Disordered" evidence="1">
    <location>
        <begin position="65"/>
        <end position="84"/>
    </location>
</feature>
<sequence>MDQINQDPSEINRNKRKFQGEILDINVAAKHTCFCLERSSTQSSIQLDMTRNNDGFSEDVIMSASDDDSRNHVQHPHSTPSSSSSVNWIGTNTCFDTKICEDDISFEDCEFSSSECITKQSIEDLFCSNSNNSVLSSGRWNVNQDSEQGTEKLTIDKEFEQYFSMLML</sequence>
<dbReference type="AlphaFoldDB" id="A0AAD8P9F7"/>
<name>A0AAD8P9F7_TARER</name>
<dbReference type="Proteomes" id="UP001229421">
    <property type="component" value="Unassembled WGS sequence"/>
</dbReference>
<organism evidence="2 3">
    <name type="scientific">Tagetes erecta</name>
    <name type="common">African marigold</name>
    <dbReference type="NCBI Taxonomy" id="13708"/>
    <lineage>
        <taxon>Eukaryota</taxon>
        <taxon>Viridiplantae</taxon>
        <taxon>Streptophyta</taxon>
        <taxon>Embryophyta</taxon>
        <taxon>Tracheophyta</taxon>
        <taxon>Spermatophyta</taxon>
        <taxon>Magnoliopsida</taxon>
        <taxon>eudicotyledons</taxon>
        <taxon>Gunneridae</taxon>
        <taxon>Pentapetalae</taxon>
        <taxon>asterids</taxon>
        <taxon>campanulids</taxon>
        <taxon>Asterales</taxon>
        <taxon>Asteraceae</taxon>
        <taxon>Asteroideae</taxon>
        <taxon>Heliantheae alliance</taxon>
        <taxon>Tageteae</taxon>
        <taxon>Tagetes</taxon>
    </lineage>
</organism>
<gene>
    <name evidence="2" type="ORF">QVD17_02902</name>
</gene>
<evidence type="ECO:0000313" key="3">
    <source>
        <dbReference type="Proteomes" id="UP001229421"/>
    </source>
</evidence>